<comment type="caution">
    <text evidence="2">The sequence shown here is derived from an EMBL/GenBank/DDBJ whole genome shotgun (WGS) entry which is preliminary data.</text>
</comment>
<keyword evidence="1" id="KW-0472">Membrane</keyword>
<proteinExistence type="predicted"/>
<evidence type="ECO:0000256" key="1">
    <source>
        <dbReference type="SAM" id="Phobius"/>
    </source>
</evidence>
<keyword evidence="3" id="KW-1185">Reference proteome</keyword>
<keyword evidence="1" id="KW-0812">Transmembrane</keyword>
<protein>
    <submittedName>
        <fullName evidence="2">Uncharacterized protein</fullName>
    </submittedName>
</protein>
<reference evidence="2" key="1">
    <citation type="submission" date="2020-09" db="EMBL/GenBank/DDBJ databases">
        <title>Genome-Enabled Discovery of Anthraquinone Biosynthesis in Senna tora.</title>
        <authorList>
            <person name="Kang S.-H."/>
            <person name="Pandey R.P."/>
            <person name="Lee C.-M."/>
            <person name="Sim J.-S."/>
            <person name="Jeong J.-T."/>
            <person name="Choi B.-S."/>
            <person name="Jung M."/>
            <person name="Ginzburg D."/>
            <person name="Zhao K."/>
            <person name="Won S.Y."/>
            <person name="Oh T.-J."/>
            <person name="Yu Y."/>
            <person name="Kim N.-H."/>
            <person name="Lee O.R."/>
            <person name="Lee T.-H."/>
            <person name="Bashyal P."/>
            <person name="Kim T.-S."/>
            <person name="Lee W.-H."/>
            <person name="Kawkins C."/>
            <person name="Kim C.-K."/>
            <person name="Kim J.S."/>
            <person name="Ahn B.O."/>
            <person name="Rhee S.Y."/>
            <person name="Sohng J.K."/>
        </authorList>
    </citation>
    <scope>NUCLEOTIDE SEQUENCE</scope>
    <source>
        <tissue evidence="2">Leaf</tissue>
    </source>
</reference>
<evidence type="ECO:0000313" key="2">
    <source>
        <dbReference type="EMBL" id="KAF7825273.1"/>
    </source>
</evidence>
<evidence type="ECO:0000313" key="3">
    <source>
        <dbReference type="Proteomes" id="UP000634136"/>
    </source>
</evidence>
<dbReference type="EMBL" id="JAAIUW010000006">
    <property type="protein sequence ID" value="KAF7825273.1"/>
    <property type="molecule type" value="Genomic_DNA"/>
</dbReference>
<keyword evidence="1" id="KW-1133">Transmembrane helix</keyword>
<feature type="transmembrane region" description="Helical" evidence="1">
    <location>
        <begin position="30"/>
        <end position="51"/>
    </location>
</feature>
<dbReference type="Proteomes" id="UP000634136">
    <property type="component" value="Unassembled WGS sequence"/>
</dbReference>
<name>A0A834WLI4_9FABA</name>
<gene>
    <name evidence="2" type="ORF">G2W53_016437</name>
</gene>
<organism evidence="2 3">
    <name type="scientific">Senna tora</name>
    <dbReference type="NCBI Taxonomy" id="362788"/>
    <lineage>
        <taxon>Eukaryota</taxon>
        <taxon>Viridiplantae</taxon>
        <taxon>Streptophyta</taxon>
        <taxon>Embryophyta</taxon>
        <taxon>Tracheophyta</taxon>
        <taxon>Spermatophyta</taxon>
        <taxon>Magnoliopsida</taxon>
        <taxon>eudicotyledons</taxon>
        <taxon>Gunneridae</taxon>
        <taxon>Pentapetalae</taxon>
        <taxon>rosids</taxon>
        <taxon>fabids</taxon>
        <taxon>Fabales</taxon>
        <taxon>Fabaceae</taxon>
        <taxon>Caesalpinioideae</taxon>
        <taxon>Cassia clade</taxon>
        <taxon>Senna</taxon>
    </lineage>
</organism>
<dbReference type="AlphaFoldDB" id="A0A834WLI4"/>
<accession>A0A834WLI4</accession>
<sequence length="82" mass="9818">MVTSVEKSVSSRRHLFYRRLFYYNYRFRKILMRFVFLMPSNIVLPLENLLLSTEKEGLKEKGVVHGGWVQQEAILGVKRERK</sequence>